<dbReference type="RefSeq" id="WP_336542872.1">
    <property type="nucleotide sequence ID" value="NZ_JBBAYL010000011.1"/>
</dbReference>
<dbReference type="InterPro" id="IPR016191">
    <property type="entry name" value="Ribonuclease/ribotoxin"/>
</dbReference>
<keyword evidence="4" id="KW-1133">Transmembrane helix</keyword>
<gene>
    <name evidence="5" type="ORF">WB403_40945</name>
</gene>
<comment type="caution">
    <text evidence="5">The sequence shown here is derived from an EMBL/GenBank/DDBJ whole genome shotgun (WGS) entry which is preliminary data.</text>
</comment>
<dbReference type="InterPro" id="IPR000026">
    <property type="entry name" value="N1-like"/>
</dbReference>
<dbReference type="SUPFAM" id="SSF53933">
    <property type="entry name" value="Microbial ribonucleases"/>
    <property type="match status" value="1"/>
</dbReference>
<protein>
    <submittedName>
        <fullName evidence="5">Ribonuclease domain-containing protein</fullName>
    </submittedName>
</protein>
<feature type="compositionally biased region" description="Low complexity" evidence="3">
    <location>
        <begin position="224"/>
        <end position="239"/>
    </location>
</feature>
<evidence type="ECO:0000313" key="5">
    <source>
        <dbReference type="EMBL" id="MEI5615503.1"/>
    </source>
</evidence>
<sequence length="285" mass="30778">MSATSGPIKPAESHSAPHNAPHSAPPTEPSGGQRHKRRSRWLSGKFLALFLAVATILGGVTLLTTESQQKASAAVDDGNGFTFPGRLEEMVAFWATKAWPTNKATSSEQDSNGTTAFIYRGGNYGDRDGQLTAFITANFPNALTPTFNEYDIDFRPTRRTSRNADRIVRDSTNGFIFFTDDHYANFHLYAYQNLPDVDDAQPSMPDNTFTVENSLTPVAEETAGDPPAGGDRGGTPDPTVFAPVEDPDFEVQNNDPLGQADETGDLIYTQIGSFLLGALLLIASV</sequence>
<feature type="transmembrane region" description="Helical" evidence="4">
    <location>
        <begin position="46"/>
        <end position="64"/>
    </location>
</feature>
<keyword evidence="1" id="KW-0540">Nuclease</keyword>
<keyword evidence="2" id="KW-0378">Hydrolase</keyword>
<keyword evidence="4" id="KW-0472">Membrane</keyword>
<accession>A0ABU8GQN6</accession>
<feature type="region of interest" description="Disordered" evidence="3">
    <location>
        <begin position="1"/>
        <end position="38"/>
    </location>
</feature>
<evidence type="ECO:0000256" key="1">
    <source>
        <dbReference type="ARBA" id="ARBA00022722"/>
    </source>
</evidence>
<feature type="compositionally biased region" description="Low complexity" evidence="3">
    <location>
        <begin position="13"/>
        <end position="22"/>
    </location>
</feature>
<feature type="region of interest" description="Disordered" evidence="3">
    <location>
        <begin position="219"/>
        <end position="258"/>
    </location>
</feature>
<name>A0ABU8GQN6_9ACTN</name>
<dbReference type="Gene3D" id="3.10.450.30">
    <property type="entry name" value="Microbial ribonucleases"/>
    <property type="match status" value="1"/>
</dbReference>
<evidence type="ECO:0000256" key="4">
    <source>
        <dbReference type="SAM" id="Phobius"/>
    </source>
</evidence>
<evidence type="ECO:0000256" key="2">
    <source>
        <dbReference type="ARBA" id="ARBA00022801"/>
    </source>
</evidence>
<organism evidence="5 6">
    <name type="scientific">Streptomyces brasiliscabiei</name>
    <dbReference type="NCBI Taxonomy" id="2736302"/>
    <lineage>
        <taxon>Bacteria</taxon>
        <taxon>Bacillati</taxon>
        <taxon>Actinomycetota</taxon>
        <taxon>Actinomycetes</taxon>
        <taxon>Kitasatosporales</taxon>
        <taxon>Streptomycetaceae</taxon>
        <taxon>Streptomyces</taxon>
    </lineage>
</organism>
<dbReference type="EMBL" id="JBBAYM010000038">
    <property type="protein sequence ID" value="MEI5615503.1"/>
    <property type="molecule type" value="Genomic_DNA"/>
</dbReference>
<reference evidence="5 6" key="1">
    <citation type="submission" date="2024-03" db="EMBL/GenBank/DDBJ databases">
        <title>First Report of Pectobacterium brasiliscabiei causing potato scab in china.</title>
        <authorList>
            <person name="Handique U."/>
        </authorList>
    </citation>
    <scope>NUCLEOTIDE SEQUENCE [LARGE SCALE GENOMIC DNA]</scope>
    <source>
        <strain evidence="5 6">ZRIMU1503</strain>
    </source>
</reference>
<proteinExistence type="predicted"/>
<dbReference type="Proteomes" id="UP001365781">
    <property type="component" value="Unassembled WGS sequence"/>
</dbReference>
<keyword evidence="4" id="KW-0812">Transmembrane</keyword>
<evidence type="ECO:0000256" key="3">
    <source>
        <dbReference type="SAM" id="MobiDB-lite"/>
    </source>
</evidence>
<dbReference type="Pfam" id="PF00545">
    <property type="entry name" value="Ribonuclease"/>
    <property type="match status" value="1"/>
</dbReference>
<evidence type="ECO:0000313" key="6">
    <source>
        <dbReference type="Proteomes" id="UP001365781"/>
    </source>
</evidence>
<keyword evidence="6" id="KW-1185">Reference proteome</keyword>